<keyword evidence="1" id="KW-0812">Transmembrane</keyword>
<sequence>MTSPIDFLPIQNVATCEPYDFAFSYNITDFVFNLPSTVNTLQAWVDPLNLEIQPIIRHELAVNLTLNSSVTSVTWNPVNGVPGPFSLNALIKSSSGASYQPILVEFEVKAGNDTSCLPTANSGIGSNGVSISNVAPSAMSTVTANATGSSTSHKLSSGAVTGIVIGIILLYFTCVTIFVMIRRRNRARKEREALPTYIFATGIEGGGRHDEDVIGKEMETAVHWETATVRSEPPPYGERKMQQD</sequence>
<proteinExistence type="predicted"/>
<evidence type="ECO:0000256" key="1">
    <source>
        <dbReference type="SAM" id="Phobius"/>
    </source>
</evidence>
<dbReference type="EMBL" id="ML170177">
    <property type="protein sequence ID" value="TDL22070.1"/>
    <property type="molecule type" value="Genomic_DNA"/>
</dbReference>
<evidence type="ECO:0000313" key="3">
    <source>
        <dbReference type="Proteomes" id="UP000294933"/>
    </source>
</evidence>
<evidence type="ECO:0000313" key="2">
    <source>
        <dbReference type="EMBL" id="TDL22070.1"/>
    </source>
</evidence>
<reference evidence="2 3" key="1">
    <citation type="submission" date="2018-06" db="EMBL/GenBank/DDBJ databases">
        <title>A transcriptomic atlas of mushroom development highlights an independent origin of complex multicellularity.</title>
        <authorList>
            <consortium name="DOE Joint Genome Institute"/>
            <person name="Krizsan K."/>
            <person name="Almasi E."/>
            <person name="Merenyi Z."/>
            <person name="Sahu N."/>
            <person name="Viragh M."/>
            <person name="Koszo T."/>
            <person name="Mondo S."/>
            <person name="Kiss B."/>
            <person name="Balint B."/>
            <person name="Kues U."/>
            <person name="Barry K."/>
            <person name="Hegedus J.C."/>
            <person name="Henrissat B."/>
            <person name="Johnson J."/>
            <person name="Lipzen A."/>
            <person name="Ohm R."/>
            <person name="Nagy I."/>
            <person name="Pangilinan J."/>
            <person name="Yan J."/>
            <person name="Xiong Y."/>
            <person name="Grigoriev I.V."/>
            <person name="Hibbett D.S."/>
            <person name="Nagy L.G."/>
        </authorList>
    </citation>
    <scope>NUCLEOTIDE SEQUENCE [LARGE SCALE GENOMIC DNA]</scope>
    <source>
        <strain evidence="2 3">SZMC22713</strain>
    </source>
</reference>
<gene>
    <name evidence="2" type="ORF">BD410DRAFT_277514</name>
</gene>
<keyword evidence="3" id="KW-1185">Reference proteome</keyword>
<name>A0A4Y7Q5H3_9AGAM</name>
<protein>
    <submittedName>
        <fullName evidence="2">Uncharacterized protein</fullName>
    </submittedName>
</protein>
<keyword evidence="1" id="KW-0472">Membrane</keyword>
<dbReference type="VEuPathDB" id="FungiDB:BD410DRAFT_277514"/>
<dbReference type="AlphaFoldDB" id="A0A4Y7Q5H3"/>
<keyword evidence="1" id="KW-1133">Transmembrane helix</keyword>
<feature type="transmembrane region" description="Helical" evidence="1">
    <location>
        <begin position="159"/>
        <end position="181"/>
    </location>
</feature>
<dbReference type="Proteomes" id="UP000294933">
    <property type="component" value="Unassembled WGS sequence"/>
</dbReference>
<organism evidence="2 3">
    <name type="scientific">Rickenella mellea</name>
    <dbReference type="NCBI Taxonomy" id="50990"/>
    <lineage>
        <taxon>Eukaryota</taxon>
        <taxon>Fungi</taxon>
        <taxon>Dikarya</taxon>
        <taxon>Basidiomycota</taxon>
        <taxon>Agaricomycotina</taxon>
        <taxon>Agaricomycetes</taxon>
        <taxon>Hymenochaetales</taxon>
        <taxon>Rickenellaceae</taxon>
        <taxon>Rickenella</taxon>
    </lineage>
</organism>
<accession>A0A4Y7Q5H3</accession>